<proteinExistence type="inferred from homology"/>
<dbReference type="Pfam" id="PF08547">
    <property type="entry name" value="CIA30"/>
    <property type="match status" value="1"/>
</dbReference>
<reference evidence="3" key="1">
    <citation type="submission" date="2018-05" db="EMBL/GenBank/DDBJ databases">
        <authorList>
            <person name="Lanie J.A."/>
            <person name="Ng W.-L."/>
            <person name="Kazmierczak K.M."/>
            <person name="Andrzejewski T.M."/>
            <person name="Davidsen T.M."/>
            <person name="Wayne K.J."/>
            <person name="Tettelin H."/>
            <person name="Glass J.I."/>
            <person name="Rusch D."/>
            <person name="Podicherti R."/>
            <person name="Tsui H.-C.T."/>
            <person name="Winkler M.E."/>
        </authorList>
    </citation>
    <scope>NUCLEOTIDE SEQUENCE</scope>
</reference>
<name>A0A382FXS1_9ZZZZ</name>
<feature type="domain" description="NADH:ubiquinone oxidoreductase intermediate-associated protein 30" evidence="2">
    <location>
        <begin position="18"/>
        <end position="140"/>
    </location>
</feature>
<dbReference type="InterPro" id="IPR039131">
    <property type="entry name" value="NDUFAF1"/>
</dbReference>
<comment type="similarity">
    <text evidence="1">Belongs to the CIA30 family.</text>
</comment>
<gene>
    <name evidence="3" type="ORF">METZ01_LOCUS220712</name>
</gene>
<dbReference type="GO" id="GO:0051082">
    <property type="term" value="F:unfolded protein binding"/>
    <property type="evidence" value="ECO:0007669"/>
    <property type="project" value="TreeGrafter"/>
</dbReference>
<dbReference type="GO" id="GO:0010257">
    <property type="term" value="P:NADH dehydrogenase complex assembly"/>
    <property type="evidence" value="ECO:0007669"/>
    <property type="project" value="TreeGrafter"/>
</dbReference>
<organism evidence="3">
    <name type="scientific">marine metagenome</name>
    <dbReference type="NCBI Taxonomy" id="408172"/>
    <lineage>
        <taxon>unclassified sequences</taxon>
        <taxon>metagenomes</taxon>
        <taxon>ecological metagenomes</taxon>
    </lineage>
</organism>
<protein>
    <recommendedName>
        <fullName evidence="2">NADH:ubiquinone oxidoreductase intermediate-associated protein 30 domain-containing protein</fullName>
    </recommendedName>
</protein>
<dbReference type="SUPFAM" id="SSF49785">
    <property type="entry name" value="Galactose-binding domain-like"/>
    <property type="match status" value="1"/>
</dbReference>
<evidence type="ECO:0000259" key="2">
    <source>
        <dbReference type="Pfam" id="PF08547"/>
    </source>
</evidence>
<dbReference type="PANTHER" id="PTHR13194:SF19">
    <property type="entry name" value="NAD(P)-BINDING ROSSMANN-FOLD SUPERFAMILY PROTEIN"/>
    <property type="match status" value="1"/>
</dbReference>
<dbReference type="InterPro" id="IPR008979">
    <property type="entry name" value="Galactose-bd-like_sf"/>
</dbReference>
<dbReference type="AlphaFoldDB" id="A0A382FXS1"/>
<dbReference type="InterPro" id="IPR013857">
    <property type="entry name" value="NADH-UbQ_OxRdtase-assoc_prot30"/>
</dbReference>
<sequence length="146" mass="16927">MTIVNQTRVFRQTLCLHSEGHLVFKGEVSMEYGGGFASVRTDYENWKIGKFEGFILKVRGDGKTYQFRCRLGNSFDGVAYRHYFQANDENWKEILLPFNEFVPTYRGKILKDSAPMDPESIRHLGLMISDKQSGNFRLEIAWIGVY</sequence>
<accession>A0A382FXS1</accession>
<evidence type="ECO:0000256" key="1">
    <source>
        <dbReference type="ARBA" id="ARBA00007884"/>
    </source>
</evidence>
<dbReference type="PANTHER" id="PTHR13194">
    <property type="entry name" value="COMPLEX I INTERMEDIATE-ASSOCIATED PROTEIN 30"/>
    <property type="match status" value="1"/>
</dbReference>
<evidence type="ECO:0000313" key="3">
    <source>
        <dbReference type="EMBL" id="SVB67858.1"/>
    </source>
</evidence>
<dbReference type="EMBL" id="UINC01052479">
    <property type="protein sequence ID" value="SVB67858.1"/>
    <property type="molecule type" value="Genomic_DNA"/>
</dbReference>